<dbReference type="SUPFAM" id="SSF53720">
    <property type="entry name" value="ALDH-like"/>
    <property type="match status" value="1"/>
</dbReference>
<dbReference type="InterPro" id="IPR050485">
    <property type="entry name" value="Proline_metab_enzyme"/>
</dbReference>
<evidence type="ECO:0000256" key="3">
    <source>
        <dbReference type="ARBA" id="ARBA00023002"/>
    </source>
</evidence>
<dbReference type="InterPro" id="IPR016163">
    <property type="entry name" value="Ald_DH_C"/>
</dbReference>
<evidence type="ECO:0000313" key="12">
    <source>
        <dbReference type="EMBL" id="MBW0476475.1"/>
    </source>
</evidence>
<keyword evidence="3 8" id="KW-0560">Oxidoreductase</keyword>
<dbReference type="GO" id="GO:0003842">
    <property type="term" value="F:L-glutamate gamma-semialdehyde dehydrogenase activity"/>
    <property type="evidence" value="ECO:0007669"/>
    <property type="project" value="UniProtKB-UniRule"/>
</dbReference>
<dbReference type="FunFam" id="3.40.309.10:FF:000005">
    <property type="entry name" value="1-pyrroline-5-carboxylate dehydrogenase 1"/>
    <property type="match status" value="1"/>
</dbReference>
<comment type="catalytic activity">
    <reaction evidence="6 9">
        <text>L-glutamate 5-semialdehyde + NAD(+) + H2O = L-glutamate + NADH + 2 H(+)</text>
        <dbReference type="Rhea" id="RHEA:30235"/>
        <dbReference type="ChEBI" id="CHEBI:15377"/>
        <dbReference type="ChEBI" id="CHEBI:15378"/>
        <dbReference type="ChEBI" id="CHEBI:29985"/>
        <dbReference type="ChEBI" id="CHEBI:57540"/>
        <dbReference type="ChEBI" id="CHEBI:57945"/>
        <dbReference type="ChEBI" id="CHEBI:58066"/>
        <dbReference type="EC" id="1.2.1.88"/>
    </reaction>
</comment>
<comment type="similarity">
    <text evidence="2 8">Belongs to the aldehyde dehydrogenase family.</text>
</comment>
<keyword evidence="5 9" id="KW-0642">Proline metabolism</keyword>
<dbReference type="NCBIfam" id="TIGR01236">
    <property type="entry name" value="D1pyr5carbox1"/>
    <property type="match status" value="1"/>
</dbReference>
<proteinExistence type="inferred from homology"/>
<evidence type="ECO:0000256" key="1">
    <source>
        <dbReference type="ARBA" id="ARBA00004786"/>
    </source>
</evidence>
<evidence type="ECO:0000256" key="10">
    <source>
        <dbReference type="RuleBase" id="RU366030"/>
    </source>
</evidence>
<dbReference type="Proteomes" id="UP000765509">
    <property type="component" value="Unassembled WGS sequence"/>
</dbReference>
<dbReference type="Gene3D" id="3.40.309.10">
    <property type="entry name" value="Aldehyde Dehydrogenase, Chain A, domain 2"/>
    <property type="match status" value="1"/>
</dbReference>
<comment type="caution">
    <text evidence="12">The sequence shown here is derived from an EMBL/GenBank/DDBJ whole genome shotgun (WGS) entry which is preliminary data.</text>
</comment>
<evidence type="ECO:0000256" key="7">
    <source>
        <dbReference type="PROSITE-ProRule" id="PRU10007"/>
    </source>
</evidence>
<dbReference type="OrthoDB" id="5322683at2759"/>
<evidence type="ECO:0000259" key="11">
    <source>
        <dbReference type="Pfam" id="PF00171"/>
    </source>
</evidence>
<dbReference type="PROSITE" id="PS00687">
    <property type="entry name" value="ALDEHYDE_DEHYDR_GLU"/>
    <property type="match status" value="1"/>
</dbReference>
<name>A0A9Q3C5B1_9BASI</name>
<dbReference type="AlphaFoldDB" id="A0A9Q3C5B1"/>
<comment type="pathway">
    <text evidence="1 9">Amino-acid degradation; L-proline degradation into L-glutamate; L-glutamate from L-proline: step 2/2.</text>
</comment>
<dbReference type="GO" id="GO:0005759">
    <property type="term" value="C:mitochondrial matrix"/>
    <property type="evidence" value="ECO:0007669"/>
    <property type="project" value="TreeGrafter"/>
</dbReference>
<accession>A0A9Q3C5B1</accession>
<evidence type="ECO:0000256" key="2">
    <source>
        <dbReference type="ARBA" id="ARBA00009986"/>
    </source>
</evidence>
<dbReference type="Gene3D" id="3.40.605.10">
    <property type="entry name" value="Aldehyde Dehydrogenase, Chain A, domain 1"/>
    <property type="match status" value="1"/>
</dbReference>
<evidence type="ECO:0000256" key="5">
    <source>
        <dbReference type="ARBA" id="ARBA00023062"/>
    </source>
</evidence>
<evidence type="ECO:0000256" key="4">
    <source>
        <dbReference type="ARBA" id="ARBA00023027"/>
    </source>
</evidence>
<dbReference type="FunFam" id="3.40.605.10:FF:000006">
    <property type="entry name" value="1-pyrroline-5-carboxylate dehydrogenase"/>
    <property type="match status" value="1"/>
</dbReference>
<gene>
    <name evidence="12" type="ORF">O181_016190</name>
</gene>
<dbReference type="GO" id="GO:0010133">
    <property type="term" value="P:L-proline catabolic process to L-glutamate"/>
    <property type="evidence" value="ECO:0007669"/>
    <property type="project" value="UniProtKB-UniRule"/>
</dbReference>
<dbReference type="CDD" id="cd07123">
    <property type="entry name" value="ALDH_F4-17_P5CDH"/>
    <property type="match status" value="1"/>
</dbReference>
<sequence>MGNSDLGCSIFPPMRNQPGSLVVGPVSASDRGGYGIVDLPRTSASGSPIALASQHSCSALQYPVSRNSGTTMASGNIATLATFKLPEINNEPNQHYEPGSPSRLALESAIKEMKAGMPYTVGPIVDGIESHNGPAIPQVLPHDHQRALCHFHTASPELISKSIADSLKAKASWETLPFNDRAAIFLKAADLLSSPRWRYKIMAATILGQGKNAWQAEIDAAAEMCDFFRFGVKYAEELYAQQPPKNSSGIWNRVEYRPLEGFVYAISPFNFTAIGGNLAAAPALLGNIVLWKPSPMAVYANYLTYKLLEEAGLPKGVIQFLPVGPGDVEHACKQIFDHPDFASLHFTGSTAVFRKLWSDISQRVLTGTLKSYPRIVGETGGKNFHLVHSSAQIRSTVLQSLRAGFEYSGQKCSALSRLYVAQSIWPQFMNVLKDEASKLKLGSPEEWSSFLGPVISQSSFDKITRLIESAKQAGDEIVFGGKADASKGYFIEPTIILTRNPHSITMTEELFGPVITTYVYPDDEFEKTCELIDKTSSYALTGSIFATDRQAVVLASNKLRQAAGNFYINAKCTGAVVGQQPFGGSRASGTNDKAGSINLLYRFLNARSIKEEFLPIEEVHYPSNFV</sequence>
<dbReference type="InterPro" id="IPR016162">
    <property type="entry name" value="Ald_DH_N"/>
</dbReference>
<evidence type="ECO:0000256" key="9">
    <source>
        <dbReference type="RuleBase" id="RU366016"/>
    </source>
</evidence>
<protein>
    <recommendedName>
        <fullName evidence="9 10">Multifunctional fusion protein</fullName>
    </recommendedName>
    <domain>
        <recommendedName>
            <fullName evidence="10">Delta-1-pyrroline-5-carboxylate dehydrogenase</fullName>
            <shortName evidence="10">P5C dehydrogenase</shortName>
        </recommendedName>
        <alternativeName>
            <fullName evidence="9">L-glutamate gamma-semialdehyde dehydrogenase</fullName>
        </alternativeName>
    </domain>
    <domain>
        <recommendedName>
            <fullName evidence="9">L-glutamate gamma-semialdehyde dehydrogenase</fullName>
            <ecNumber evidence="9">1.2.1.88</ecNumber>
        </recommendedName>
    </domain>
</protein>
<dbReference type="InterPro" id="IPR016161">
    <property type="entry name" value="Ald_DH/histidinol_DH"/>
</dbReference>
<evidence type="ECO:0000313" key="13">
    <source>
        <dbReference type="Proteomes" id="UP000765509"/>
    </source>
</evidence>
<dbReference type="InterPro" id="IPR005931">
    <property type="entry name" value="P5CDH/ALDH4A1"/>
</dbReference>
<dbReference type="InterPro" id="IPR029510">
    <property type="entry name" value="Ald_DH_CS_GLU"/>
</dbReference>
<evidence type="ECO:0000256" key="6">
    <source>
        <dbReference type="ARBA" id="ARBA00048142"/>
    </source>
</evidence>
<reference evidence="12" key="1">
    <citation type="submission" date="2021-03" db="EMBL/GenBank/DDBJ databases">
        <title>Draft genome sequence of rust myrtle Austropuccinia psidii MF-1, a brazilian biotype.</title>
        <authorList>
            <person name="Quecine M.C."/>
            <person name="Pachon D.M.R."/>
            <person name="Bonatelli M.L."/>
            <person name="Correr F.H."/>
            <person name="Franceschini L.M."/>
            <person name="Leite T.F."/>
            <person name="Margarido G.R.A."/>
            <person name="Almeida C.A."/>
            <person name="Ferrarezi J.A."/>
            <person name="Labate C.A."/>
        </authorList>
    </citation>
    <scope>NUCLEOTIDE SEQUENCE</scope>
    <source>
        <strain evidence="12">MF-1</strain>
    </source>
</reference>
<dbReference type="EMBL" id="AVOT02004478">
    <property type="protein sequence ID" value="MBW0476475.1"/>
    <property type="molecule type" value="Genomic_DNA"/>
</dbReference>
<dbReference type="PANTHER" id="PTHR42862:SF1">
    <property type="entry name" value="DELTA-1-PYRROLINE-5-CARBOXYLATE DEHYDROGENASE 2, ISOFORM A-RELATED"/>
    <property type="match status" value="1"/>
</dbReference>
<dbReference type="Pfam" id="PF00171">
    <property type="entry name" value="Aldedh"/>
    <property type="match status" value="1"/>
</dbReference>
<feature type="active site" evidence="7">
    <location>
        <position position="378"/>
    </location>
</feature>
<feature type="domain" description="Aldehyde dehydrogenase" evidence="11">
    <location>
        <begin position="134"/>
        <end position="607"/>
    </location>
</feature>
<keyword evidence="13" id="KW-1185">Reference proteome</keyword>
<dbReference type="EC" id="1.2.1.88" evidence="9"/>
<dbReference type="InterPro" id="IPR015590">
    <property type="entry name" value="Aldehyde_DH_dom"/>
</dbReference>
<dbReference type="PROSITE" id="PS00070">
    <property type="entry name" value="ALDEHYDE_DEHYDR_CYS"/>
    <property type="match status" value="1"/>
</dbReference>
<dbReference type="PANTHER" id="PTHR42862">
    <property type="entry name" value="DELTA-1-PYRROLINE-5-CARBOXYLATE DEHYDROGENASE 1, ISOFORM A-RELATED"/>
    <property type="match status" value="1"/>
</dbReference>
<evidence type="ECO:0000256" key="8">
    <source>
        <dbReference type="RuleBase" id="RU003345"/>
    </source>
</evidence>
<keyword evidence="4 9" id="KW-0520">NAD</keyword>
<dbReference type="InterPro" id="IPR016160">
    <property type="entry name" value="Ald_DH_CS_CYS"/>
</dbReference>
<organism evidence="12 13">
    <name type="scientific">Austropuccinia psidii MF-1</name>
    <dbReference type="NCBI Taxonomy" id="1389203"/>
    <lineage>
        <taxon>Eukaryota</taxon>
        <taxon>Fungi</taxon>
        <taxon>Dikarya</taxon>
        <taxon>Basidiomycota</taxon>
        <taxon>Pucciniomycotina</taxon>
        <taxon>Pucciniomycetes</taxon>
        <taxon>Pucciniales</taxon>
        <taxon>Sphaerophragmiaceae</taxon>
        <taxon>Austropuccinia</taxon>
    </lineage>
</organism>